<dbReference type="OrthoDB" id="5397220at2"/>
<sequence length="231" mass="24173">MKTVGKMVLTLVALLSIASTASAVDKLIVNNSTGTPVFKVDDAGNVTGPNMVFNNSTKTFGFGTLNPLSALHLTESAPTAGLTRGLTIAQHTTDIAAAVIAINRSRGLEATPSNLQNGDNIAAFHAKPYDATNLSGNWYMPTASFIFGVDGATSNGVAPTAMSFWTGSNAATRLERFRITSDGRLRISNQPAAPASNAPCTVGDMILSPSTGFLYLCTATNSWMRTAFTAY</sequence>
<feature type="chain" id="PRO_5022237460" evidence="1">
    <location>
        <begin position="24"/>
        <end position="231"/>
    </location>
</feature>
<keyword evidence="3" id="KW-1185">Reference proteome</keyword>
<comment type="caution">
    <text evidence="2">The sequence shown here is derived from an EMBL/GenBank/DDBJ whole genome shotgun (WGS) entry which is preliminary data.</text>
</comment>
<dbReference type="EMBL" id="VLLN01000002">
    <property type="protein sequence ID" value="TWJ33052.1"/>
    <property type="molecule type" value="Genomic_DNA"/>
</dbReference>
<keyword evidence="1" id="KW-0732">Signal</keyword>
<reference evidence="2 3" key="1">
    <citation type="submission" date="2019-07" db="EMBL/GenBank/DDBJ databases">
        <title>Genomic Encyclopedia of Archaeal and Bacterial Type Strains, Phase II (KMG-II): from individual species to whole genera.</title>
        <authorList>
            <person name="Goeker M."/>
        </authorList>
    </citation>
    <scope>NUCLEOTIDE SEQUENCE [LARGE SCALE GENOMIC DNA]</scope>
    <source>
        <strain evidence="2 3">ATCC BAA-1139</strain>
    </source>
</reference>
<evidence type="ECO:0000256" key="1">
    <source>
        <dbReference type="SAM" id="SignalP"/>
    </source>
</evidence>
<evidence type="ECO:0000313" key="3">
    <source>
        <dbReference type="Proteomes" id="UP000319449"/>
    </source>
</evidence>
<gene>
    <name evidence="2" type="ORF">JN12_00463</name>
</gene>
<organism evidence="2 3">
    <name type="scientific">Geobacter argillaceus</name>
    <dbReference type="NCBI Taxonomy" id="345631"/>
    <lineage>
        <taxon>Bacteria</taxon>
        <taxon>Pseudomonadati</taxon>
        <taxon>Thermodesulfobacteriota</taxon>
        <taxon>Desulfuromonadia</taxon>
        <taxon>Geobacterales</taxon>
        <taxon>Geobacteraceae</taxon>
        <taxon>Geobacter</taxon>
    </lineage>
</organism>
<proteinExistence type="predicted"/>
<evidence type="ECO:0000313" key="2">
    <source>
        <dbReference type="EMBL" id="TWJ33052.1"/>
    </source>
</evidence>
<protein>
    <submittedName>
        <fullName evidence="2">Uncharacterized protein</fullName>
    </submittedName>
</protein>
<dbReference type="Proteomes" id="UP000319449">
    <property type="component" value="Unassembled WGS sequence"/>
</dbReference>
<dbReference type="AlphaFoldDB" id="A0A562WRL5"/>
<name>A0A562WRL5_9BACT</name>
<accession>A0A562WRL5</accession>
<dbReference type="RefSeq" id="WP_145017690.1">
    <property type="nucleotide sequence ID" value="NZ_VLLN01000002.1"/>
</dbReference>
<feature type="signal peptide" evidence="1">
    <location>
        <begin position="1"/>
        <end position="23"/>
    </location>
</feature>